<reference evidence="3" key="2">
    <citation type="submission" date="2015-01" db="EMBL/GenBank/DDBJ databases">
        <title>Evolutionary Origins and Diversification of the Mycorrhizal Mutualists.</title>
        <authorList>
            <consortium name="DOE Joint Genome Institute"/>
            <consortium name="Mycorrhizal Genomics Consortium"/>
            <person name="Kohler A."/>
            <person name="Kuo A."/>
            <person name="Nagy L.G."/>
            <person name="Floudas D."/>
            <person name="Copeland A."/>
            <person name="Barry K.W."/>
            <person name="Cichocki N."/>
            <person name="Veneault-Fourrey C."/>
            <person name="LaButti K."/>
            <person name="Lindquist E.A."/>
            <person name="Lipzen A."/>
            <person name="Lundell T."/>
            <person name="Morin E."/>
            <person name="Murat C."/>
            <person name="Riley R."/>
            <person name="Ohm R."/>
            <person name="Sun H."/>
            <person name="Tunlid A."/>
            <person name="Henrissat B."/>
            <person name="Grigoriev I.V."/>
            <person name="Hibbett D.S."/>
            <person name="Martin F."/>
        </authorList>
    </citation>
    <scope>NUCLEOTIDE SEQUENCE [LARGE SCALE GENOMIC DNA]</scope>
    <source>
        <strain evidence="3">LaAM-08-1</strain>
    </source>
</reference>
<gene>
    <name evidence="2" type="ORF">K443DRAFT_12131</name>
</gene>
<evidence type="ECO:0000256" key="1">
    <source>
        <dbReference type="SAM" id="MobiDB-lite"/>
    </source>
</evidence>
<organism evidence="2 3">
    <name type="scientific">Laccaria amethystina LaAM-08-1</name>
    <dbReference type="NCBI Taxonomy" id="1095629"/>
    <lineage>
        <taxon>Eukaryota</taxon>
        <taxon>Fungi</taxon>
        <taxon>Dikarya</taxon>
        <taxon>Basidiomycota</taxon>
        <taxon>Agaricomycotina</taxon>
        <taxon>Agaricomycetes</taxon>
        <taxon>Agaricomycetidae</taxon>
        <taxon>Agaricales</taxon>
        <taxon>Agaricineae</taxon>
        <taxon>Hydnangiaceae</taxon>
        <taxon>Laccaria</taxon>
    </lineage>
</organism>
<proteinExistence type="predicted"/>
<dbReference type="HOGENOM" id="CLU_2210469_0_0_1"/>
<keyword evidence="3" id="KW-1185">Reference proteome</keyword>
<sequence length="107" mass="12214">MPQAMALTVITQTHAQPKNAIWRRLEIRNDITHNRTTFQDACRHSKVTLQSLYNLKSRRAAEEDFYNAQAENGHESLPRAQHPQSSFRRRAQTLGSLGGPRYLAPTS</sequence>
<dbReference type="EMBL" id="KN838795">
    <property type="protein sequence ID" value="KIJ94398.1"/>
    <property type="molecule type" value="Genomic_DNA"/>
</dbReference>
<dbReference type="Proteomes" id="UP000054477">
    <property type="component" value="Unassembled WGS sequence"/>
</dbReference>
<evidence type="ECO:0000313" key="2">
    <source>
        <dbReference type="EMBL" id="KIJ94398.1"/>
    </source>
</evidence>
<accession>A0A0C9WZK5</accession>
<evidence type="ECO:0000313" key="3">
    <source>
        <dbReference type="Proteomes" id="UP000054477"/>
    </source>
</evidence>
<feature type="region of interest" description="Disordered" evidence="1">
    <location>
        <begin position="64"/>
        <end position="107"/>
    </location>
</feature>
<name>A0A0C9WZK5_9AGAR</name>
<reference evidence="2 3" key="1">
    <citation type="submission" date="2014-04" db="EMBL/GenBank/DDBJ databases">
        <authorList>
            <consortium name="DOE Joint Genome Institute"/>
            <person name="Kuo A."/>
            <person name="Kohler A."/>
            <person name="Nagy L.G."/>
            <person name="Floudas D."/>
            <person name="Copeland A."/>
            <person name="Barry K.W."/>
            <person name="Cichocki N."/>
            <person name="Veneault-Fourrey C."/>
            <person name="LaButti K."/>
            <person name="Lindquist E.A."/>
            <person name="Lipzen A."/>
            <person name="Lundell T."/>
            <person name="Morin E."/>
            <person name="Murat C."/>
            <person name="Sun H."/>
            <person name="Tunlid A."/>
            <person name="Henrissat B."/>
            <person name="Grigoriev I.V."/>
            <person name="Hibbett D.S."/>
            <person name="Martin F."/>
            <person name="Nordberg H.P."/>
            <person name="Cantor M.N."/>
            <person name="Hua S.X."/>
        </authorList>
    </citation>
    <scope>NUCLEOTIDE SEQUENCE [LARGE SCALE GENOMIC DNA]</scope>
    <source>
        <strain evidence="2 3">LaAM-08-1</strain>
    </source>
</reference>
<dbReference type="AlphaFoldDB" id="A0A0C9WZK5"/>
<protein>
    <submittedName>
        <fullName evidence="2">Unplaced genomic scaffold K443scaffold_260, whole genome shotgun sequence</fullName>
    </submittedName>
</protein>